<name>A0A2M8FA52_9BACT</name>
<dbReference type="GO" id="GO:0043565">
    <property type="term" value="F:sequence-specific DNA binding"/>
    <property type="evidence" value="ECO:0007669"/>
    <property type="project" value="TreeGrafter"/>
</dbReference>
<dbReference type="EMBL" id="PFRH01000078">
    <property type="protein sequence ID" value="PJC52549.1"/>
    <property type="molecule type" value="Genomic_DNA"/>
</dbReference>
<dbReference type="GO" id="GO:0004803">
    <property type="term" value="F:transposase activity"/>
    <property type="evidence" value="ECO:0007669"/>
    <property type="project" value="InterPro"/>
</dbReference>
<dbReference type="PANTHER" id="PTHR36966:SF1">
    <property type="entry name" value="REP-ASSOCIATED TYROSINE TRANSPOSASE"/>
    <property type="match status" value="1"/>
</dbReference>
<dbReference type="AlphaFoldDB" id="A0A2M8FA52"/>
<accession>A0A2M8FA52</accession>
<sequence length="188" mass="22799">MEDVYIYQKDKHRPQHLSLKDSFYFLTAHTIDDIDFFDDDIKKKILYDVIVHAQTLYHAKIFGYVLWPDHYHMIVQLPNTRIDRFVNNIHSYSAKYLNELDCVPGRRVWYQYWDRFLRIQYSLDDLYRRMSYIMHNPIKHGWCDSFDTAITYPWSSMPKWVTMVGKDGLFECWTSYPVIDHSTDYAAQ</sequence>
<dbReference type="Proteomes" id="UP000231456">
    <property type="component" value="Unassembled WGS sequence"/>
</dbReference>
<dbReference type="Gene3D" id="3.30.70.1290">
    <property type="entry name" value="Transposase IS200-like"/>
    <property type="match status" value="1"/>
</dbReference>
<evidence type="ECO:0000259" key="1">
    <source>
        <dbReference type="SMART" id="SM01321"/>
    </source>
</evidence>
<dbReference type="Pfam" id="PF01797">
    <property type="entry name" value="Y1_Tnp"/>
    <property type="match status" value="1"/>
</dbReference>
<feature type="domain" description="Transposase IS200-like" evidence="1">
    <location>
        <begin position="19"/>
        <end position="136"/>
    </location>
</feature>
<comment type="caution">
    <text evidence="2">The sequence shown here is derived from an EMBL/GenBank/DDBJ whole genome shotgun (WGS) entry which is preliminary data.</text>
</comment>
<dbReference type="PANTHER" id="PTHR36966">
    <property type="entry name" value="REP-ASSOCIATED TYROSINE TRANSPOSASE"/>
    <property type="match status" value="1"/>
</dbReference>
<dbReference type="SMART" id="SM01321">
    <property type="entry name" value="Y1_Tnp"/>
    <property type="match status" value="1"/>
</dbReference>
<dbReference type="SUPFAM" id="SSF143422">
    <property type="entry name" value="Transposase IS200-like"/>
    <property type="match status" value="1"/>
</dbReference>
<dbReference type="InterPro" id="IPR052715">
    <property type="entry name" value="RAYT_transposase"/>
</dbReference>
<protein>
    <recommendedName>
        <fullName evidence="1">Transposase IS200-like domain-containing protein</fullName>
    </recommendedName>
</protein>
<gene>
    <name evidence="2" type="ORF">CO030_02225</name>
</gene>
<dbReference type="InterPro" id="IPR002686">
    <property type="entry name" value="Transposase_17"/>
</dbReference>
<reference evidence="3" key="1">
    <citation type="submission" date="2017-09" db="EMBL/GenBank/DDBJ databases">
        <title>Depth-based differentiation of microbial function through sediment-hosted aquifers and enrichment of novel symbionts in the deep terrestrial subsurface.</title>
        <authorList>
            <person name="Probst A.J."/>
            <person name="Ladd B."/>
            <person name="Jarett J.K."/>
            <person name="Geller-Mcgrath D.E."/>
            <person name="Sieber C.M.K."/>
            <person name="Emerson J.B."/>
            <person name="Anantharaman K."/>
            <person name="Thomas B.C."/>
            <person name="Malmstrom R."/>
            <person name="Stieglmeier M."/>
            <person name="Klingl A."/>
            <person name="Woyke T."/>
            <person name="Ryan C.M."/>
            <person name="Banfield J.F."/>
        </authorList>
    </citation>
    <scope>NUCLEOTIDE SEQUENCE [LARGE SCALE GENOMIC DNA]</scope>
</reference>
<organism evidence="2 3">
    <name type="scientific">Candidatus Magasanikbacteria bacterium CG_4_9_14_0_2_um_filter_42_11</name>
    <dbReference type="NCBI Taxonomy" id="1974643"/>
    <lineage>
        <taxon>Bacteria</taxon>
        <taxon>Candidatus Magasanikiibacteriota</taxon>
    </lineage>
</organism>
<dbReference type="GO" id="GO:0006313">
    <property type="term" value="P:DNA transposition"/>
    <property type="evidence" value="ECO:0007669"/>
    <property type="project" value="InterPro"/>
</dbReference>
<proteinExistence type="predicted"/>
<evidence type="ECO:0000313" key="2">
    <source>
        <dbReference type="EMBL" id="PJC52549.1"/>
    </source>
</evidence>
<dbReference type="InterPro" id="IPR036515">
    <property type="entry name" value="Transposase_17_sf"/>
</dbReference>
<evidence type="ECO:0000313" key="3">
    <source>
        <dbReference type="Proteomes" id="UP000231456"/>
    </source>
</evidence>